<reference evidence="4" key="2">
    <citation type="submission" date="2020-11" db="EMBL/GenBank/DDBJ databases">
        <authorList>
            <person name="Cecchin M."/>
            <person name="Marcolungo L."/>
            <person name="Rossato M."/>
            <person name="Girolomoni L."/>
            <person name="Cosentino E."/>
            <person name="Cuine S."/>
            <person name="Li-Beisson Y."/>
            <person name="Delledonne M."/>
            <person name="Ballottari M."/>
        </authorList>
    </citation>
    <scope>NUCLEOTIDE SEQUENCE</scope>
    <source>
        <strain evidence="4">211/11P</strain>
        <tissue evidence="4">Whole cell</tissue>
    </source>
</reference>
<feature type="compositionally biased region" description="Pro residues" evidence="2">
    <location>
        <begin position="190"/>
        <end position="203"/>
    </location>
</feature>
<sequence>MSAAVKPSPADLPTPLNPAATSFVSSRSDSDNSEAGSPVQRCGSPDSLALPEGIPMEQQRQDDLARTCNNNSEEAGGRLHLIPCPAPAPRGLSRQRSSSSSSLNRSGSASPPIPPLAHPGMVSTYGWGAPYPVYHVYPPQPHADGPLERSASPPAVFPAGGSPPLPTGFISVPLMADPNSPTGRHMYGGSPPPFGASPPPYGSSPPHYGSSPPGVYMPPPPMMHHQHHQHQGHSGEYGMAHAGYHAMQHQHDFVHRMAGMSLGQPQPQRASSASSAGSSAGTAGGRSEGRASARIARSHRAGGAYNPAEFEFDLQEAEGGHQDARRTVMIRNIPNKYTQEMMLSVLHKSGFSGTFDFFYLPIDFRNKCNLGYCFVNFLAAGTAARLYRDFHNKKWEEYNSRKVCEVTYGRVQGRDTLVQHFRASKFPSDDIEFMPLVYTRVAGGAATNPVPIHDYLGSEGGSPTARDAEAARPLPEVAANGAQ</sequence>
<feature type="region of interest" description="Disordered" evidence="2">
    <location>
        <begin position="186"/>
        <end position="235"/>
    </location>
</feature>
<dbReference type="Proteomes" id="UP001055712">
    <property type="component" value="Unassembled WGS sequence"/>
</dbReference>
<dbReference type="SUPFAM" id="SSF54928">
    <property type="entry name" value="RNA-binding domain, RBD"/>
    <property type="match status" value="1"/>
</dbReference>
<feature type="domain" description="Mei2-like C-terminal RNA recognition motif" evidence="3">
    <location>
        <begin position="325"/>
        <end position="422"/>
    </location>
</feature>
<dbReference type="InterPro" id="IPR035979">
    <property type="entry name" value="RBD_domain_sf"/>
</dbReference>
<feature type="region of interest" description="Disordered" evidence="2">
    <location>
        <begin position="456"/>
        <end position="483"/>
    </location>
</feature>
<dbReference type="OrthoDB" id="417481at2759"/>
<comment type="caution">
    <text evidence="4">The sequence shown here is derived from an EMBL/GenBank/DDBJ whole genome shotgun (WGS) entry which is preliminary data.</text>
</comment>
<accession>A0A9D4Z1P1</accession>
<dbReference type="InterPro" id="IPR007201">
    <property type="entry name" value="Mei2-like_Rrm_C"/>
</dbReference>
<evidence type="ECO:0000256" key="2">
    <source>
        <dbReference type="SAM" id="MobiDB-lite"/>
    </source>
</evidence>
<feature type="compositionally biased region" description="Low complexity" evidence="2">
    <location>
        <begin position="90"/>
        <end position="110"/>
    </location>
</feature>
<gene>
    <name evidence="4" type="ORF">D9Q98_000961</name>
</gene>
<evidence type="ECO:0000256" key="1">
    <source>
        <dbReference type="ARBA" id="ARBA00022884"/>
    </source>
</evidence>
<feature type="compositionally biased region" description="Low complexity" evidence="2">
    <location>
        <begin position="269"/>
        <end position="281"/>
    </location>
</feature>
<feature type="region of interest" description="Disordered" evidence="2">
    <location>
        <begin position="262"/>
        <end position="298"/>
    </location>
</feature>
<dbReference type="InterPro" id="IPR012677">
    <property type="entry name" value="Nucleotide-bd_a/b_plait_sf"/>
</dbReference>
<dbReference type="Pfam" id="PF04059">
    <property type="entry name" value="RRM_2"/>
    <property type="match status" value="1"/>
</dbReference>
<evidence type="ECO:0000313" key="4">
    <source>
        <dbReference type="EMBL" id="KAI3438533.1"/>
    </source>
</evidence>
<evidence type="ECO:0000313" key="5">
    <source>
        <dbReference type="Proteomes" id="UP001055712"/>
    </source>
</evidence>
<dbReference type="AlphaFoldDB" id="A0A9D4Z1P1"/>
<reference evidence="4" key="1">
    <citation type="journal article" date="2019" name="Plant J.">
        <title>Chlorella vulgaris genome assembly and annotation reveals the molecular basis for metabolic acclimation to high light conditions.</title>
        <authorList>
            <person name="Cecchin M."/>
            <person name="Marcolungo L."/>
            <person name="Rossato M."/>
            <person name="Girolomoni L."/>
            <person name="Cosentino E."/>
            <person name="Cuine S."/>
            <person name="Li-Beisson Y."/>
            <person name="Delledonne M."/>
            <person name="Ballottari M."/>
        </authorList>
    </citation>
    <scope>NUCLEOTIDE SEQUENCE</scope>
    <source>
        <strain evidence="4">211/11P</strain>
    </source>
</reference>
<proteinExistence type="predicted"/>
<protein>
    <recommendedName>
        <fullName evidence="3">Mei2-like C-terminal RNA recognition motif domain-containing protein</fullName>
    </recommendedName>
</protein>
<feature type="compositionally biased region" description="Low complexity" evidence="2">
    <location>
        <begin position="204"/>
        <end position="214"/>
    </location>
</feature>
<dbReference type="EMBL" id="SIDB01000001">
    <property type="protein sequence ID" value="KAI3438533.1"/>
    <property type="molecule type" value="Genomic_DNA"/>
</dbReference>
<dbReference type="Gene3D" id="3.30.70.330">
    <property type="match status" value="1"/>
</dbReference>
<keyword evidence="1" id="KW-0694">RNA-binding</keyword>
<feature type="region of interest" description="Disordered" evidence="2">
    <location>
        <begin position="1"/>
        <end position="115"/>
    </location>
</feature>
<name>A0A9D4Z1P1_CHLVU</name>
<feature type="compositionally biased region" description="Low complexity" evidence="2">
    <location>
        <begin position="22"/>
        <end position="37"/>
    </location>
</feature>
<evidence type="ECO:0000259" key="3">
    <source>
        <dbReference type="Pfam" id="PF04059"/>
    </source>
</evidence>
<dbReference type="GO" id="GO:0003723">
    <property type="term" value="F:RNA binding"/>
    <property type="evidence" value="ECO:0007669"/>
    <property type="project" value="UniProtKB-KW"/>
</dbReference>
<organism evidence="4 5">
    <name type="scientific">Chlorella vulgaris</name>
    <name type="common">Green alga</name>
    <dbReference type="NCBI Taxonomy" id="3077"/>
    <lineage>
        <taxon>Eukaryota</taxon>
        <taxon>Viridiplantae</taxon>
        <taxon>Chlorophyta</taxon>
        <taxon>core chlorophytes</taxon>
        <taxon>Trebouxiophyceae</taxon>
        <taxon>Chlorellales</taxon>
        <taxon>Chlorellaceae</taxon>
        <taxon>Chlorella clade</taxon>
        <taxon>Chlorella</taxon>
    </lineage>
</organism>
<dbReference type="PANTHER" id="PTHR23189">
    <property type="entry name" value="RNA RECOGNITION MOTIF-CONTAINING"/>
    <property type="match status" value="1"/>
</dbReference>
<keyword evidence="5" id="KW-1185">Reference proteome</keyword>